<evidence type="ECO:0000313" key="2">
    <source>
        <dbReference type="EMBL" id="KAK1794622.1"/>
    </source>
</evidence>
<dbReference type="Pfam" id="PF00665">
    <property type="entry name" value="rve"/>
    <property type="match status" value="1"/>
</dbReference>
<dbReference type="PANTHER" id="PTHR37984">
    <property type="entry name" value="PROTEIN CBG26694"/>
    <property type="match status" value="1"/>
</dbReference>
<dbReference type="InterPro" id="IPR012337">
    <property type="entry name" value="RNaseH-like_sf"/>
</dbReference>
<protein>
    <recommendedName>
        <fullName evidence="1">Integrase catalytic domain-containing protein</fullName>
    </recommendedName>
</protein>
<dbReference type="InterPro" id="IPR056924">
    <property type="entry name" value="SH3_Tf2-1"/>
</dbReference>
<proteinExistence type="predicted"/>
<feature type="domain" description="Integrase catalytic" evidence="1">
    <location>
        <begin position="34"/>
        <end position="123"/>
    </location>
</feature>
<dbReference type="EMBL" id="JAROKS010000016">
    <property type="protein sequence ID" value="KAK1794622.1"/>
    <property type="molecule type" value="Genomic_DNA"/>
</dbReference>
<comment type="caution">
    <text evidence="2">The sequence shown here is derived from an EMBL/GenBank/DDBJ whole genome shotgun (WGS) entry which is preliminary data.</text>
</comment>
<dbReference type="PANTHER" id="PTHR37984:SF5">
    <property type="entry name" value="PROTEIN NYNRIN-LIKE"/>
    <property type="match status" value="1"/>
</dbReference>
<dbReference type="PROSITE" id="PS50994">
    <property type="entry name" value="INTEGRASE"/>
    <property type="match status" value="1"/>
</dbReference>
<dbReference type="GO" id="GO:0003676">
    <property type="term" value="F:nucleic acid binding"/>
    <property type="evidence" value="ECO:0007669"/>
    <property type="project" value="InterPro"/>
</dbReference>
<dbReference type="GO" id="GO:0015074">
    <property type="term" value="P:DNA integration"/>
    <property type="evidence" value="ECO:0007669"/>
    <property type="project" value="InterPro"/>
</dbReference>
<gene>
    <name evidence="2" type="ORF">P4O66_001340</name>
</gene>
<dbReference type="SUPFAM" id="SSF53098">
    <property type="entry name" value="Ribonuclease H-like"/>
    <property type="match status" value="1"/>
</dbReference>
<dbReference type="InterPro" id="IPR036397">
    <property type="entry name" value="RNaseH_sf"/>
</dbReference>
<evidence type="ECO:0000313" key="3">
    <source>
        <dbReference type="Proteomes" id="UP001239994"/>
    </source>
</evidence>
<keyword evidence="3" id="KW-1185">Reference proteome</keyword>
<dbReference type="InterPro" id="IPR050951">
    <property type="entry name" value="Retrovirus_Pol_polyprotein"/>
</dbReference>
<reference evidence="2" key="1">
    <citation type="submission" date="2023-03" db="EMBL/GenBank/DDBJ databases">
        <title>Electrophorus voltai genome.</title>
        <authorList>
            <person name="Bian C."/>
        </authorList>
    </citation>
    <scope>NUCLEOTIDE SEQUENCE</scope>
    <source>
        <strain evidence="2">CB-2022</strain>
        <tissue evidence="2">Muscle</tissue>
    </source>
</reference>
<dbReference type="AlphaFoldDB" id="A0AAD8Z853"/>
<dbReference type="Pfam" id="PF24626">
    <property type="entry name" value="SH3_Tf2-1"/>
    <property type="match status" value="1"/>
</dbReference>
<dbReference type="Proteomes" id="UP001239994">
    <property type="component" value="Unassembled WGS sequence"/>
</dbReference>
<name>A0AAD8Z853_9TELE</name>
<accession>A0AAD8Z853</accession>
<dbReference type="Gene3D" id="3.30.420.10">
    <property type="entry name" value="Ribonuclease H-like superfamily/Ribonuclease H"/>
    <property type="match status" value="1"/>
</dbReference>
<sequence length="204" mass="22438">MNQEIIRYVASCAICTCSKTPRTPPAGKLLSLPTPPQPWSHLAIDFVTGLPVSEGNTIVLVVVDRFSKMVRFLPLRTNPLPGNWQNCSSTMSSGCLDCQNIVSDRGPQFMSKVWKELLEKLNISQPDIWLPPSGQWAGRKGKPGTGKLATRYEGPYTVTRCINEVTYHIGLPRNSQASRAFHVSALNPVVEGPLSEESNPSAYE</sequence>
<organism evidence="2 3">
    <name type="scientific">Electrophorus voltai</name>
    <dbReference type="NCBI Taxonomy" id="2609070"/>
    <lineage>
        <taxon>Eukaryota</taxon>
        <taxon>Metazoa</taxon>
        <taxon>Chordata</taxon>
        <taxon>Craniata</taxon>
        <taxon>Vertebrata</taxon>
        <taxon>Euteleostomi</taxon>
        <taxon>Actinopterygii</taxon>
        <taxon>Neopterygii</taxon>
        <taxon>Teleostei</taxon>
        <taxon>Ostariophysi</taxon>
        <taxon>Gymnotiformes</taxon>
        <taxon>Gymnotoidei</taxon>
        <taxon>Gymnotidae</taxon>
        <taxon>Electrophorus</taxon>
    </lineage>
</organism>
<evidence type="ECO:0000259" key="1">
    <source>
        <dbReference type="PROSITE" id="PS50994"/>
    </source>
</evidence>
<dbReference type="InterPro" id="IPR001584">
    <property type="entry name" value="Integrase_cat-core"/>
</dbReference>